<evidence type="ECO:0000313" key="3">
    <source>
        <dbReference type="Proteomes" id="UP001152795"/>
    </source>
</evidence>
<feature type="region of interest" description="Disordered" evidence="1">
    <location>
        <begin position="130"/>
        <end position="149"/>
    </location>
</feature>
<dbReference type="OrthoDB" id="10068383at2759"/>
<organism evidence="2 3">
    <name type="scientific">Paramuricea clavata</name>
    <name type="common">Red gorgonian</name>
    <name type="synonym">Violescent sea-whip</name>
    <dbReference type="NCBI Taxonomy" id="317549"/>
    <lineage>
        <taxon>Eukaryota</taxon>
        <taxon>Metazoa</taxon>
        <taxon>Cnidaria</taxon>
        <taxon>Anthozoa</taxon>
        <taxon>Octocorallia</taxon>
        <taxon>Malacalcyonacea</taxon>
        <taxon>Plexauridae</taxon>
        <taxon>Paramuricea</taxon>
    </lineage>
</organism>
<dbReference type="InterPro" id="IPR001878">
    <property type="entry name" value="Znf_CCHC"/>
</dbReference>
<accession>A0A6S7FTR9</accession>
<dbReference type="Proteomes" id="UP001152795">
    <property type="component" value="Unassembled WGS sequence"/>
</dbReference>
<gene>
    <name evidence="2" type="ORF">PACLA_8A076085</name>
</gene>
<dbReference type="Gene3D" id="2.40.70.10">
    <property type="entry name" value="Acid Proteases"/>
    <property type="match status" value="1"/>
</dbReference>
<dbReference type="SUPFAM" id="SSF50630">
    <property type="entry name" value="Acid proteases"/>
    <property type="match status" value="1"/>
</dbReference>
<dbReference type="Gene3D" id="4.10.60.10">
    <property type="entry name" value="Zinc finger, CCHC-type"/>
    <property type="match status" value="1"/>
</dbReference>
<dbReference type="GO" id="GO:0003676">
    <property type="term" value="F:nucleic acid binding"/>
    <property type="evidence" value="ECO:0007669"/>
    <property type="project" value="InterPro"/>
</dbReference>
<dbReference type="InterPro" id="IPR050951">
    <property type="entry name" value="Retrovirus_Pol_polyprotein"/>
</dbReference>
<reference evidence="2" key="1">
    <citation type="submission" date="2020-04" db="EMBL/GenBank/DDBJ databases">
        <authorList>
            <person name="Alioto T."/>
            <person name="Alioto T."/>
            <person name="Gomez Garrido J."/>
        </authorList>
    </citation>
    <scope>NUCLEOTIDE SEQUENCE</scope>
    <source>
        <strain evidence="2">A484AB</strain>
    </source>
</reference>
<name>A0A6S7FTR9_PARCT</name>
<dbReference type="PROSITE" id="PS50158">
    <property type="entry name" value="ZF_CCHC"/>
    <property type="match status" value="1"/>
</dbReference>
<proteinExistence type="predicted"/>
<evidence type="ECO:0000313" key="2">
    <source>
        <dbReference type="EMBL" id="CAB3982995.1"/>
    </source>
</evidence>
<sequence length="315" mass="35458">MEEMAIIATNITEAKQKRALLLHYAGPAVDKIFDTLSDTGEDKDYKEAVDALNAYFLPQVNSTFKEYNFRQAKQQHGENIDAYNTRLRQLAILPTSIKNKAKETRETEKITENINNRSPDTLGTLEINKKNPGNRQFPTRNRQIPPGNQQIPTQKCRNCGGIFPHNGDCPAKGKECRACGKSGHFAKVCRSKPNRREIHQVSETPSEEPEYLFTVQNNHQHNTSPLCEVHIANEPVQTIIDSGASVNIIDESTYEKIRKYNQSAVLTTSQSKIYTYGSNMELTLLGMTTAEIRFRSTTVTATFYVTKGRNGNLLS</sequence>
<dbReference type="GO" id="GO:0008270">
    <property type="term" value="F:zinc ion binding"/>
    <property type="evidence" value="ECO:0007669"/>
    <property type="project" value="InterPro"/>
</dbReference>
<dbReference type="AlphaFoldDB" id="A0A6S7FTR9"/>
<dbReference type="SUPFAM" id="SSF57756">
    <property type="entry name" value="Retrovirus zinc finger-like domains"/>
    <property type="match status" value="1"/>
</dbReference>
<keyword evidence="3" id="KW-1185">Reference proteome</keyword>
<evidence type="ECO:0000256" key="1">
    <source>
        <dbReference type="SAM" id="MobiDB-lite"/>
    </source>
</evidence>
<dbReference type="InterPro" id="IPR036875">
    <property type="entry name" value="Znf_CCHC_sf"/>
</dbReference>
<dbReference type="CDD" id="cd00303">
    <property type="entry name" value="retropepsin_like"/>
    <property type="match status" value="1"/>
</dbReference>
<dbReference type="SMART" id="SM00343">
    <property type="entry name" value="ZnF_C2HC"/>
    <property type="match status" value="2"/>
</dbReference>
<dbReference type="PANTHER" id="PTHR37984:SF9">
    <property type="entry name" value="INTEGRASE CATALYTIC DOMAIN-CONTAINING PROTEIN"/>
    <property type="match status" value="1"/>
</dbReference>
<dbReference type="InterPro" id="IPR021109">
    <property type="entry name" value="Peptidase_aspartic_dom_sf"/>
</dbReference>
<protein>
    <submittedName>
        <fullName evidence="2">Gag-Pro-Pol poly</fullName>
    </submittedName>
</protein>
<comment type="caution">
    <text evidence="2">The sequence shown here is derived from an EMBL/GenBank/DDBJ whole genome shotgun (WGS) entry which is preliminary data.</text>
</comment>
<feature type="compositionally biased region" description="Polar residues" evidence="1">
    <location>
        <begin position="131"/>
        <end position="149"/>
    </location>
</feature>
<dbReference type="PANTHER" id="PTHR37984">
    <property type="entry name" value="PROTEIN CBG26694"/>
    <property type="match status" value="1"/>
</dbReference>
<dbReference type="EMBL" id="CACRXK020000563">
    <property type="protein sequence ID" value="CAB3982995.1"/>
    <property type="molecule type" value="Genomic_DNA"/>
</dbReference>